<dbReference type="Gene3D" id="2.40.50.100">
    <property type="match status" value="1"/>
</dbReference>
<evidence type="ECO:0000259" key="7">
    <source>
        <dbReference type="Pfam" id="PF25967"/>
    </source>
</evidence>
<reference evidence="8 9" key="1">
    <citation type="submission" date="2011-11" db="EMBL/GenBank/DDBJ databases">
        <title>Improved High-Quality Draft sequence of Beggiatoa alba B18lD.</title>
        <authorList>
            <consortium name="US DOE Joint Genome Institute"/>
            <person name="Lucas S."/>
            <person name="Han J."/>
            <person name="Lapidus A."/>
            <person name="Cheng J.-F."/>
            <person name="Goodwin L."/>
            <person name="Pitluck S."/>
            <person name="Peters L."/>
            <person name="Mikhailova N."/>
            <person name="Held B."/>
            <person name="Detter J.C."/>
            <person name="Han C."/>
            <person name="Tapia R."/>
            <person name="Land M."/>
            <person name="Hauser L."/>
            <person name="Kyrpides N."/>
            <person name="Ivanova N."/>
            <person name="Pagani I."/>
            <person name="Samuel K."/>
            <person name="Teske A."/>
            <person name="Mueller J."/>
            <person name="Woyke T."/>
        </authorList>
    </citation>
    <scope>NUCLEOTIDE SEQUENCE [LARGE SCALE GENOMIC DNA]</scope>
    <source>
        <strain evidence="8 9">B18LD</strain>
    </source>
</reference>
<dbReference type="InterPro" id="IPR006143">
    <property type="entry name" value="RND_pump_MFP"/>
</dbReference>
<dbReference type="Proteomes" id="UP000005744">
    <property type="component" value="Unassembled WGS sequence"/>
</dbReference>
<evidence type="ECO:0000256" key="3">
    <source>
        <dbReference type="ARBA" id="ARBA00022448"/>
    </source>
</evidence>
<dbReference type="HOGENOM" id="CLU_018816_1_0_6"/>
<feature type="domain" description="Multidrug resistance protein MdtA-like barrel-sandwich hybrid" evidence="5">
    <location>
        <begin position="67"/>
        <end position="199"/>
    </location>
</feature>
<dbReference type="PANTHER" id="PTHR30469">
    <property type="entry name" value="MULTIDRUG RESISTANCE PROTEIN MDTA"/>
    <property type="match status" value="1"/>
</dbReference>
<evidence type="ECO:0000256" key="2">
    <source>
        <dbReference type="ARBA" id="ARBA00009477"/>
    </source>
</evidence>
<dbReference type="InterPro" id="IPR058624">
    <property type="entry name" value="MdtA-like_HH"/>
</dbReference>
<evidence type="ECO:0000259" key="4">
    <source>
        <dbReference type="Pfam" id="PF25876"/>
    </source>
</evidence>
<evidence type="ECO:0000256" key="1">
    <source>
        <dbReference type="ARBA" id="ARBA00004196"/>
    </source>
</evidence>
<sequence length="364" mass="40043">MFIKTVSWKPVVLLIGFIGIAGCDIQAEEKVTTAEEIRPVRALQVQFQQVEEINVYAGEVKARYVTDLGFRVSGKVVERKVDVGDSVKKGQLLARIDPTDYKLNVLSSRAEVNSAQADVTKAQADLKRYQSLVEKGVVSRNDYDAIVNKYNTASARLKQVKAGLEVNENQSNYTDLYADRDGIVMQVSAEAGEVVNAGQSIVSIARLQEKEVDISVPENHLAQLKANPTINIALWAYPNKQWQGTIREIAPNADASTRTYAVRISIIDADDSIHLGMTANVAVQRQTDEQVVLLPISALYAQGEQASVWVVDSQNNTVKQIPVKLGDYHNNQVRVIEGLSGGQWVVTAGTHKLYAGQRVKLLTL</sequence>
<dbReference type="GO" id="GO:1990281">
    <property type="term" value="C:efflux pump complex"/>
    <property type="evidence" value="ECO:0007669"/>
    <property type="project" value="TreeGrafter"/>
</dbReference>
<feature type="domain" description="CusB-like beta-barrel" evidence="6">
    <location>
        <begin position="212"/>
        <end position="286"/>
    </location>
</feature>
<comment type="subcellular location">
    <subcellularLocation>
        <location evidence="1">Cell envelope</location>
    </subcellularLocation>
</comment>
<dbReference type="Gene3D" id="2.40.30.170">
    <property type="match status" value="1"/>
</dbReference>
<dbReference type="InterPro" id="IPR058627">
    <property type="entry name" value="MdtA-like_C"/>
</dbReference>
<gene>
    <name evidence="8" type="ORF">BegalDRAFT_0099</name>
</gene>
<evidence type="ECO:0000313" key="9">
    <source>
        <dbReference type="Proteomes" id="UP000005744"/>
    </source>
</evidence>
<keyword evidence="3" id="KW-0813">Transport</keyword>
<organism evidence="8 9">
    <name type="scientific">Beggiatoa alba B18LD</name>
    <dbReference type="NCBI Taxonomy" id="395493"/>
    <lineage>
        <taxon>Bacteria</taxon>
        <taxon>Pseudomonadati</taxon>
        <taxon>Pseudomonadota</taxon>
        <taxon>Gammaproteobacteria</taxon>
        <taxon>Thiotrichales</taxon>
        <taxon>Thiotrichaceae</taxon>
        <taxon>Beggiatoa</taxon>
    </lineage>
</organism>
<dbReference type="Pfam" id="PF25876">
    <property type="entry name" value="HH_MFP_RND"/>
    <property type="match status" value="1"/>
</dbReference>
<name>I3CBN0_9GAMM</name>
<comment type="similarity">
    <text evidence="2">Belongs to the membrane fusion protein (MFP) (TC 8.A.1) family.</text>
</comment>
<proteinExistence type="inferred from homology"/>
<dbReference type="OrthoDB" id="9806939at2"/>
<dbReference type="NCBIfam" id="TIGR01730">
    <property type="entry name" value="RND_mfp"/>
    <property type="match status" value="1"/>
</dbReference>
<dbReference type="Gene3D" id="1.10.287.470">
    <property type="entry name" value="Helix hairpin bin"/>
    <property type="match status" value="1"/>
</dbReference>
<dbReference type="STRING" id="395493.BegalDRAFT_0099"/>
<dbReference type="Gene3D" id="2.40.420.20">
    <property type="match status" value="1"/>
</dbReference>
<dbReference type="SUPFAM" id="SSF111369">
    <property type="entry name" value="HlyD-like secretion proteins"/>
    <property type="match status" value="1"/>
</dbReference>
<evidence type="ECO:0000313" key="8">
    <source>
        <dbReference type="EMBL" id="EIJ41023.1"/>
    </source>
</evidence>
<dbReference type="Pfam" id="PF25954">
    <property type="entry name" value="Beta-barrel_RND_2"/>
    <property type="match status" value="1"/>
</dbReference>
<dbReference type="InterPro" id="IPR058792">
    <property type="entry name" value="Beta-barrel_RND_2"/>
</dbReference>
<dbReference type="Pfam" id="PF25917">
    <property type="entry name" value="BSH_RND"/>
    <property type="match status" value="1"/>
</dbReference>
<dbReference type="GO" id="GO:0015562">
    <property type="term" value="F:efflux transmembrane transporter activity"/>
    <property type="evidence" value="ECO:0007669"/>
    <property type="project" value="TreeGrafter"/>
</dbReference>
<evidence type="ECO:0000259" key="5">
    <source>
        <dbReference type="Pfam" id="PF25917"/>
    </source>
</evidence>
<feature type="domain" description="Multidrug resistance protein MdtA-like C-terminal permuted SH3" evidence="7">
    <location>
        <begin position="290"/>
        <end position="350"/>
    </location>
</feature>
<dbReference type="AlphaFoldDB" id="I3CBN0"/>
<dbReference type="eggNOG" id="COG0845">
    <property type="taxonomic scope" value="Bacteria"/>
</dbReference>
<protein>
    <submittedName>
        <fullName evidence="8">RND family efflux transporter, MFP subunit</fullName>
    </submittedName>
</protein>
<dbReference type="Pfam" id="PF25967">
    <property type="entry name" value="RND-MFP_C"/>
    <property type="match status" value="1"/>
</dbReference>
<keyword evidence="9" id="KW-1185">Reference proteome</keyword>
<evidence type="ECO:0000259" key="6">
    <source>
        <dbReference type="Pfam" id="PF25954"/>
    </source>
</evidence>
<dbReference type="InterPro" id="IPR058625">
    <property type="entry name" value="MdtA-like_BSH"/>
</dbReference>
<dbReference type="PROSITE" id="PS51257">
    <property type="entry name" value="PROKAR_LIPOPROTEIN"/>
    <property type="match status" value="1"/>
</dbReference>
<dbReference type="PANTHER" id="PTHR30469:SF15">
    <property type="entry name" value="HLYD FAMILY OF SECRETION PROTEINS"/>
    <property type="match status" value="1"/>
</dbReference>
<accession>I3CBN0</accession>
<dbReference type="RefSeq" id="WP_002682581.1">
    <property type="nucleotide sequence ID" value="NZ_JH600070.1"/>
</dbReference>
<dbReference type="EMBL" id="JH600070">
    <property type="protein sequence ID" value="EIJ41023.1"/>
    <property type="molecule type" value="Genomic_DNA"/>
</dbReference>
<feature type="domain" description="Multidrug resistance protein MdtA-like alpha-helical hairpin" evidence="4">
    <location>
        <begin position="107"/>
        <end position="174"/>
    </location>
</feature>